<evidence type="ECO:0000256" key="5">
    <source>
        <dbReference type="ARBA" id="ARBA00023136"/>
    </source>
</evidence>
<evidence type="ECO:0000313" key="8">
    <source>
        <dbReference type="Proteomes" id="UP000315215"/>
    </source>
</evidence>
<dbReference type="InterPro" id="IPR002549">
    <property type="entry name" value="AI-2E-like"/>
</dbReference>
<accession>A0A516KL98</accession>
<evidence type="ECO:0000313" key="7">
    <source>
        <dbReference type="EMBL" id="QDP42168.1"/>
    </source>
</evidence>
<dbReference type="GO" id="GO:0055085">
    <property type="term" value="P:transmembrane transport"/>
    <property type="evidence" value="ECO:0007669"/>
    <property type="project" value="TreeGrafter"/>
</dbReference>
<dbReference type="OrthoDB" id="9793390at2"/>
<dbReference type="Pfam" id="PF01594">
    <property type="entry name" value="AI-2E_transport"/>
    <property type="match status" value="1"/>
</dbReference>
<evidence type="ECO:0000256" key="3">
    <source>
        <dbReference type="ARBA" id="ARBA00022692"/>
    </source>
</evidence>
<feature type="transmembrane region" description="Helical" evidence="6">
    <location>
        <begin position="163"/>
        <end position="181"/>
    </location>
</feature>
<comment type="subcellular location">
    <subcellularLocation>
        <location evidence="1">Membrane</location>
        <topology evidence="1">Multi-pass membrane protein</topology>
    </subcellularLocation>
</comment>
<keyword evidence="3 6" id="KW-0812">Transmembrane</keyword>
<keyword evidence="4 6" id="KW-1133">Transmembrane helix</keyword>
<feature type="transmembrane region" description="Helical" evidence="6">
    <location>
        <begin position="12"/>
        <end position="31"/>
    </location>
</feature>
<feature type="transmembrane region" description="Helical" evidence="6">
    <location>
        <begin position="315"/>
        <end position="345"/>
    </location>
</feature>
<dbReference type="AlphaFoldDB" id="A0A516KL98"/>
<keyword evidence="5 6" id="KW-0472">Membrane</keyword>
<proteinExistence type="inferred from homology"/>
<feature type="transmembrane region" description="Helical" evidence="6">
    <location>
        <begin position="73"/>
        <end position="92"/>
    </location>
</feature>
<gene>
    <name evidence="7" type="ORF">FN924_11175</name>
</gene>
<dbReference type="RefSeq" id="WP_143897196.1">
    <property type="nucleotide sequence ID" value="NZ_CP041666.1"/>
</dbReference>
<evidence type="ECO:0000256" key="6">
    <source>
        <dbReference type="SAM" id="Phobius"/>
    </source>
</evidence>
<evidence type="ECO:0000256" key="4">
    <source>
        <dbReference type="ARBA" id="ARBA00022989"/>
    </source>
</evidence>
<reference evidence="7 8" key="1">
    <citation type="submission" date="2019-07" db="EMBL/GenBank/DDBJ databases">
        <authorList>
            <person name="Li J."/>
        </authorList>
    </citation>
    <scope>NUCLEOTIDE SEQUENCE [LARGE SCALE GENOMIC DNA]</scope>
    <source>
        <strain evidence="7 8">TKL69</strain>
    </source>
</reference>
<dbReference type="KEGG" id="aqt:FN924_11175"/>
<sequence>MFTTDKQLKILYNIIIAILAVLFIYLLTKLFPLYKTFITIIIRILTPFIIAGIIAFLLHPLIEKLHKFKYPRWFAILLIYSLFFGGIGYLFYETYPIVLQQLNDLKNNLPVFMDQYRNIITEVYDSTSFLPEKVHDKMDVLLLEAENWLANVLTTAVKDLTKVMDIVIIITVIPVIVFYMLKDFMLIKRVMWKLTPKKYRIESTQLVSDIEESLSGYIRGQLLVCLFVGITSFLLLWFFGMRYPLLFSIIMGVTNLIPYFGPILGAIPAVIIAFTISTKMVVYVIISVFVVQIIEGNLLSPLIVGKSVHVHPLLIILALLIGGEVSGIIGMLLAVPILTVLNVIFHHWNAIKATR</sequence>
<dbReference type="PANTHER" id="PTHR21716:SF15">
    <property type="entry name" value="TRANSPORT PROTEIN YRRI-RELATED"/>
    <property type="match status" value="1"/>
</dbReference>
<dbReference type="EMBL" id="CP041666">
    <property type="protein sequence ID" value="QDP42168.1"/>
    <property type="molecule type" value="Genomic_DNA"/>
</dbReference>
<dbReference type="PANTHER" id="PTHR21716">
    <property type="entry name" value="TRANSMEMBRANE PROTEIN"/>
    <property type="match status" value="1"/>
</dbReference>
<evidence type="ECO:0000256" key="1">
    <source>
        <dbReference type="ARBA" id="ARBA00004141"/>
    </source>
</evidence>
<feature type="transmembrane region" description="Helical" evidence="6">
    <location>
        <begin position="37"/>
        <end position="61"/>
    </location>
</feature>
<organism evidence="7 8">
    <name type="scientific">Radiobacillus deserti</name>
    <dbReference type="NCBI Taxonomy" id="2594883"/>
    <lineage>
        <taxon>Bacteria</taxon>
        <taxon>Bacillati</taxon>
        <taxon>Bacillota</taxon>
        <taxon>Bacilli</taxon>
        <taxon>Bacillales</taxon>
        <taxon>Bacillaceae</taxon>
        <taxon>Radiobacillus</taxon>
    </lineage>
</organism>
<feature type="transmembrane region" description="Helical" evidence="6">
    <location>
        <begin position="281"/>
        <end position="303"/>
    </location>
</feature>
<dbReference type="Proteomes" id="UP000315215">
    <property type="component" value="Chromosome"/>
</dbReference>
<name>A0A516KL98_9BACI</name>
<feature type="transmembrane region" description="Helical" evidence="6">
    <location>
        <begin position="222"/>
        <end position="239"/>
    </location>
</feature>
<evidence type="ECO:0000256" key="2">
    <source>
        <dbReference type="ARBA" id="ARBA00009773"/>
    </source>
</evidence>
<protein>
    <submittedName>
        <fullName evidence="7">AI-2E family transporter</fullName>
    </submittedName>
</protein>
<keyword evidence="8" id="KW-1185">Reference proteome</keyword>
<dbReference type="GO" id="GO:0016020">
    <property type="term" value="C:membrane"/>
    <property type="evidence" value="ECO:0007669"/>
    <property type="project" value="UniProtKB-SubCell"/>
</dbReference>
<feature type="transmembrane region" description="Helical" evidence="6">
    <location>
        <begin position="245"/>
        <end position="274"/>
    </location>
</feature>
<comment type="similarity">
    <text evidence="2">Belongs to the autoinducer-2 exporter (AI-2E) (TC 2.A.86) family.</text>
</comment>